<evidence type="ECO:0000313" key="7">
    <source>
        <dbReference type="Proteomes" id="UP000789759"/>
    </source>
</evidence>
<keyword evidence="3" id="KW-0687">Ribonucleoprotein</keyword>
<proteinExistence type="inferred from homology"/>
<dbReference type="InterPro" id="IPR013005">
    <property type="entry name" value="Ribosomal_uL4-like"/>
</dbReference>
<dbReference type="OrthoDB" id="275876at2759"/>
<sequence>MWINKCTKLFFKRWQGYKFLNTSATKAAIVEQNRFSPEAPVILKALPIYPQFLQAWYRDFKTNLPLGIMDVERQVFGAPIRKDILQRAVIWQRDCLRQGTHSTKNRSEVSGTTRKWAPQKGRGKARVGSHRAPHWRGGEYFSSNEYNSKKDTHRNIFEFLVTCSLTPRSHATDLPRQVQELALRSALATKFAQDQLVIVQDVLLETEKTKELRAILDRNAWDPLAKDRKQGHSILILTKEHKYNLDLASRNLQRVHALTAEEILDAGDVYNIIGHEILIMDREATEMLQTALKPK</sequence>
<dbReference type="Gene3D" id="3.40.1370.10">
    <property type="match status" value="2"/>
</dbReference>
<evidence type="ECO:0000256" key="3">
    <source>
        <dbReference type="ARBA" id="ARBA00023274"/>
    </source>
</evidence>
<dbReference type="PANTHER" id="PTHR10746">
    <property type="entry name" value="50S RIBOSOMAL PROTEIN L4"/>
    <property type="match status" value="1"/>
</dbReference>
<evidence type="ECO:0000256" key="5">
    <source>
        <dbReference type="SAM" id="MobiDB-lite"/>
    </source>
</evidence>
<evidence type="ECO:0000256" key="1">
    <source>
        <dbReference type="ARBA" id="ARBA00010528"/>
    </source>
</evidence>
<comment type="caution">
    <text evidence="6">The sequence shown here is derived from an EMBL/GenBank/DDBJ whole genome shotgun (WGS) entry which is preliminary data.</text>
</comment>
<dbReference type="Proteomes" id="UP000789759">
    <property type="component" value="Unassembled WGS sequence"/>
</dbReference>
<dbReference type="PANTHER" id="PTHR10746:SF6">
    <property type="entry name" value="LARGE RIBOSOMAL SUBUNIT PROTEIN UL4M"/>
    <property type="match status" value="1"/>
</dbReference>
<dbReference type="GO" id="GO:0006412">
    <property type="term" value="P:translation"/>
    <property type="evidence" value="ECO:0007669"/>
    <property type="project" value="InterPro"/>
</dbReference>
<dbReference type="Pfam" id="PF00573">
    <property type="entry name" value="Ribosomal_L4"/>
    <property type="match status" value="2"/>
</dbReference>
<feature type="region of interest" description="Disordered" evidence="5">
    <location>
        <begin position="101"/>
        <end position="131"/>
    </location>
</feature>
<protein>
    <recommendedName>
        <fullName evidence="4">Large ribosomal subunit protein uL4m</fullName>
    </recommendedName>
</protein>
<organism evidence="6 7">
    <name type="scientific">Cetraspora pellucida</name>
    <dbReference type="NCBI Taxonomy" id="1433469"/>
    <lineage>
        <taxon>Eukaryota</taxon>
        <taxon>Fungi</taxon>
        <taxon>Fungi incertae sedis</taxon>
        <taxon>Mucoromycota</taxon>
        <taxon>Glomeromycotina</taxon>
        <taxon>Glomeromycetes</taxon>
        <taxon>Diversisporales</taxon>
        <taxon>Gigasporaceae</taxon>
        <taxon>Cetraspora</taxon>
    </lineage>
</organism>
<keyword evidence="2" id="KW-0689">Ribosomal protein</keyword>
<dbReference type="GO" id="GO:0003735">
    <property type="term" value="F:structural constituent of ribosome"/>
    <property type="evidence" value="ECO:0007669"/>
    <property type="project" value="InterPro"/>
</dbReference>
<reference evidence="6" key="1">
    <citation type="submission" date="2021-06" db="EMBL/GenBank/DDBJ databases">
        <authorList>
            <person name="Kallberg Y."/>
            <person name="Tangrot J."/>
            <person name="Rosling A."/>
        </authorList>
    </citation>
    <scope>NUCLEOTIDE SEQUENCE</scope>
    <source>
        <strain evidence="6">FL966</strain>
    </source>
</reference>
<dbReference type="SUPFAM" id="SSF52166">
    <property type="entry name" value="Ribosomal protein L4"/>
    <property type="match status" value="1"/>
</dbReference>
<gene>
    <name evidence="6" type="ORF">CPELLU_LOCUS7366</name>
</gene>
<dbReference type="InterPro" id="IPR002136">
    <property type="entry name" value="Ribosomal_uL4"/>
</dbReference>
<feature type="compositionally biased region" description="Basic residues" evidence="5">
    <location>
        <begin position="121"/>
        <end position="131"/>
    </location>
</feature>
<dbReference type="EMBL" id="CAJVQA010004909">
    <property type="protein sequence ID" value="CAG8609134.1"/>
    <property type="molecule type" value="Genomic_DNA"/>
</dbReference>
<evidence type="ECO:0000256" key="4">
    <source>
        <dbReference type="ARBA" id="ARBA00040565"/>
    </source>
</evidence>
<dbReference type="InterPro" id="IPR023574">
    <property type="entry name" value="Ribosomal_uL4_dom_sf"/>
</dbReference>
<accession>A0A9N9CR75</accession>
<keyword evidence="7" id="KW-1185">Reference proteome</keyword>
<evidence type="ECO:0000313" key="6">
    <source>
        <dbReference type="EMBL" id="CAG8609134.1"/>
    </source>
</evidence>
<name>A0A9N9CR75_9GLOM</name>
<dbReference type="AlphaFoldDB" id="A0A9N9CR75"/>
<evidence type="ECO:0000256" key="2">
    <source>
        <dbReference type="ARBA" id="ARBA00022980"/>
    </source>
</evidence>
<dbReference type="GO" id="GO:0005840">
    <property type="term" value="C:ribosome"/>
    <property type="evidence" value="ECO:0007669"/>
    <property type="project" value="UniProtKB-KW"/>
</dbReference>
<dbReference type="GO" id="GO:1990904">
    <property type="term" value="C:ribonucleoprotein complex"/>
    <property type="evidence" value="ECO:0007669"/>
    <property type="project" value="UniProtKB-KW"/>
</dbReference>
<comment type="similarity">
    <text evidence="1">Belongs to the universal ribosomal protein uL4 family.</text>
</comment>